<evidence type="ECO:0000313" key="4">
    <source>
        <dbReference type="EMBL" id="EXJ66249.1"/>
    </source>
</evidence>
<sequence length="382" mass="40841">MASADGVFDYIIVGGGIAGCTLASLLSKSKPSPSVLLIEAGPDVSNRPLTQAPVACFAADGSDIDWNYKTVPQSHLDNRPLYEAGGKALVGGSATNYATWTRGSRFDYDRRAVSESSSNRKYPLRDQVLKAWLGLGLDKIANANNGDPLGVGEMVESWKDGRRQLTSMAFDLTDVTVMTEILSQTVLLEEQSGKLATKGVQFHDGRHFLASKEVILSGEAFRTPQLLMLSGIGPAAELKKENIPPQHIFHLGTRPSSDYPNYNAPSVATTLLRYGIRRLLKAVHNSMSDVVESENPPPPFEALAISSSDEAIDARVNSEAHTFFHAAGTASMGSVLDTKLRVKGVSGLRVVDASVILLPIGARLQVAAYAIAAHAADLIGQE</sequence>
<comment type="caution">
    <text evidence="4">The sequence shown here is derived from an EMBL/GenBank/DDBJ whole genome shotgun (WGS) entry which is preliminary data.</text>
</comment>
<dbReference type="OrthoDB" id="269227at2759"/>
<proteinExistence type="inferred from homology"/>
<evidence type="ECO:0008006" key="6">
    <source>
        <dbReference type="Google" id="ProtNLM"/>
    </source>
</evidence>
<dbReference type="Pfam" id="PF00732">
    <property type="entry name" value="GMC_oxred_N"/>
    <property type="match status" value="1"/>
</dbReference>
<dbReference type="AlphaFoldDB" id="W9X729"/>
<dbReference type="InterPro" id="IPR012132">
    <property type="entry name" value="GMC_OxRdtase"/>
</dbReference>
<name>W9X729_9EURO</name>
<dbReference type="SUPFAM" id="SSF51905">
    <property type="entry name" value="FAD/NAD(P)-binding domain"/>
    <property type="match status" value="1"/>
</dbReference>
<dbReference type="GeneID" id="19195094"/>
<dbReference type="InterPro" id="IPR036188">
    <property type="entry name" value="FAD/NAD-bd_sf"/>
</dbReference>
<gene>
    <name evidence="4" type="ORF">A1O5_10401</name>
</gene>
<dbReference type="Gene3D" id="3.50.50.60">
    <property type="entry name" value="FAD/NAD(P)-binding domain"/>
    <property type="match status" value="3"/>
</dbReference>
<dbReference type="Pfam" id="PF05199">
    <property type="entry name" value="GMC_oxred_C"/>
    <property type="match status" value="1"/>
</dbReference>
<accession>W9X729</accession>
<dbReference type="STRING" id="1182543.W9X729"/>
<dbReference type="eggNOG" id="KOG1238">
    <property type="taxonomic scope" value="Eukaryota"/>
</dbReference>
<dbReference type="Proteomes" id="UP000019471">
    <property type="component" value="Unassembled WGS sequence"/>
</dbReference>
<reference evidence="4 5" key="1">
    <citation type="submission" date="2013-03" db="EMBL/GenBank/DDBJ databases">
        <title>The Genome Sequence of Cladophialophora psammophila CBS 110553.</title>
        <authorList>
            <consortium name="The Broad Institute Genomics Platform"/>
            <person name="Cuomo C."/>
            <person name="de Hoog S."/>
            <person name="Gorbushina A."/>
            <person name="Walker B."/>
            <person name="Young S.K."/>
            <person name="Zeng Q."/>
            <person name="Gargeya S."/>
            <person name="Fitzgerald M."/>
            <person name="Haas B."/>
            <person name="Abouelleil A."/>
            <person name="Allen A.W."/>
            <person name="Alvarado L."/>
            <person name="Arachchi H.M."/>
            <person name="Berlin A.M."/>
            <person name="Chapman S.B."/>
            <person name="Gainer-Dewar J."/>
            <person name="Goldberg J."/>
            <person name="Griggs A."/>
            <person name="Gujja S."/>
            <person name="Hansen M."/>
            <person name="Howarth C."/>
            <person name="Imamovic A."/>
            <person name="Ireland A."/>
            <person name="Larimer J."/>
            <person name="McCowan C."/>
            <person name="Murphy C."/>
            <person name="Pearson M."/>
            <person name="Poon T.W."/>
            <person name="Priest M."/>
            <person name="Roberts A."/>
            <person name="Saif S."/>
            <person name="Shea T."/>
            <person name="Sisk P."/>
            <person name="Sykes S."/>
            <person name="Wortman J."/>
            <person name="Nusbaum C."/>
            <person name="Birren B."/>
        </authorList>
    </citation>
    <scope>NUCLEOTIDE SEQUENCE [LARGE SCALE GENOMIC DNA]</scope>
    <source>
        <strain evidence="4 5">CBS 110553</strain>
    </source>
</reference>
<dbReference type="EMBL" id="AMGX01000020">
    <property type="protein sequence ID" value="EXJ66249.1"/>
    <property type="molecule type" value="Genomic_DNA"/>
</dbReference>
<evidence type="ECO:0000259" key="2">
    <source>
        <dbReference type="Pfam" id="PF00732"/>
    </source>
</evidence>
<dbReference type="Gene3D" id="3.30.560.10">
    <property type="entry name" value="Glucose Oxidase, domain 3"/>
    <property type="match status" value="3"/>
</dbReference>
<feature type="domain" description="Glucose-methanol-choline oxidoreductase N-terminal" evidence="2">
    <location>
        <begin position="117"/>
        <end position="237"/>
    </location>
</feature>
<dbReference type="HOGENOM" id="CLU_723619_0_0_1"/>
<organism evidence="4 5">
    <name type="scientific">Cladophialophora psammophila CBS 110553</name>
    <dbReference type="NCBI Taxonomy" id="1182543"/>
    <lineage>
        <taxon>Eukaryota</taxon>
        <taxon>Fungi</taxon>
        <taxon>Dikarya</taxon>
        <taxon>Ascomycota</taxon>
        <taxon>Pezizomycotina</taxon>
        <taxon>Eurotiomycetes</taxon>
        <taxon>Chaetothyriomycetidae</taxon>
        <taxon>Chaetothyriales</taxon>
        <taxon>Herpotrichiellaceae</taxon>
        <taxon>Cladophialophora</taxon>
    </lineage>
</organism>
<dbReference type="GO" id="GO:0016614">
    <property type="term" value="F:oxidoreductase activity, acting on CH-OH group of donors"/>
    <property type="evidence" value="ECO:0007669"/>
    <property type="project" value="InterPro"/>
</dbReference>
<comment type="similarity">
    <text evidence="1">Belongs to the GMC oxidoreductase family.</text>
</comment>
<evidence type="ECO:0000256" key="1">
    <source>
        <dbReference type="ARBA" id="ARBA00010790"/>
    </source>
</evidence>
<dbReference type="RefSeq" id="XP_007749167.1">
    <property type="nucleotide sequence ID" value="XM_007750977.1"/>
</dbReference>
<dbReference type="PANTHER" id="PTHR11552">
    <property type="entry name" value="GLUCOSE-METHANOL-CHOLINE GMC OXIDOREDUCTASE"/>
    <property type="match status" value="1"/>
</dbReference>
<evidence type="ECO:0000313" key="5">
    <source>
        <dbReference type="Proteomes" id="UP000019471"/>
    </source>
</evidence>
<protein>
    <recommendedName>
        <fullName evidence="6">Glucose-methanol-choline oxidoreductase N-terminal domain-containing protein</fullName>
    </recommendedName>
</protein>
<dbReference type="GO" id="GO:0050660">
    <property type="term" value="F:flavin adenine dinucleotide binding"/>
    <property type="evidence" value="ECO:0007669"/>
    <property type="project" value="InterPro"/>
</dbReference>
<evidence type="ECO:0000259" key="3">
    <source>
        <dbReference type="Pfam" id="PF05199"/>
    </source>
</evidence>
<dbReference type="Pfam" id="PF05834">
    <property type="entry name" value="Lycopene_cycl"/>
    <property type="match status" value="1"/>
</dbReference>
<feature type="domain" description="Glucose-methanol-choline oxidoreductase C-terminal" evidence="3">
    <location>
        <begin position="266"/>
        <end position="372"/>
    </location>
</feature>
<dbReference type="InterPro" id="IPR000172">
    <property type="entry name" value="GMC_OxRdtase_N"/>
</dbReference>
<keyword evidence="5" id="KW-1185">Reference proteome</keyword>
<dbReference type="PANTHER" id="PTHR11552:SF123">
    <property type="entry name" value="GMC OXIDOREDUCTASE (AFU_ORTHOLOGUE AFUA_2G01770)-RELATED"/>
    <property type="match status" value="1"/>
</dbReference>
<dbReference type="InterPro" id="IPR007867">
    <property type="entry name" value="GMC_OxRtase_C"/>
</dbReference>